<evidence type="ECO:0000313" key="2">
    <source>
        <dbReference type="EMBL" id="AEY60408.1"/>
    </source>
</evidence>
<dbReference type="EMBL" id="JR047405">
    <property type="protein sequence ID" value="AEY60408.1"/>
    <property type="molecule type" value="mRNA"/>
</dbReference>
<gene>
    <name evidence="2" type="ORF">ACCB08626</name>
</gene>
<dbReference type="AlphaFoldDB" id="V9IH19"/>
<dbReference type="SUPFAM" id="SSF46934">
    <property type="entry name" value="UBA-like"/>
    <property type="match status" value="1"/>
</dbReference>
<organism evidence="2">
    <name type="scientific">Apis cerana</name>
    <name type="common">Indian honeybee</name>
    <dbReference type="NCBI Taxonomy" id="7461"/>
    <lineage>
        <taxon>Eukaryota</taxon>
        <taxon>Metazoa</taxon>
        <taxon>Ecdysozoa</taxon>
        <taxon>Arthropoda</taxon>
        <taxon>Hexapoda</taxon>
        <taxon>Insecta</taxon>
        <taxon>Pterygota</taxon>
        <taxon>Neoptera</taxon>
        <taxon>Endopterygota</taxon>
        <taxon>Hymenoptera</taxon>
        <taxon>Apocrita</taxon>
        <taxon>Aculeata</taxon>
        <taxon>Apoidea</taxon>
        <taxon>Anthophila</taxon>
        <taxon>Apidae</taxon>
        <taxon>Apis</taxon>
    </lineage>
</organism>
<dbReference type="InterPro" id="IPR009060">
    <property type="entry name" value="UBA-like_sf"/>
</dbReference>
<feature type="compositionally biased region" description="Polar residues" evidence="1">
    <location>
        <begin position="69"/>
        <end position="103"/>
    </location>
</feature>
<name>V9IH19_APICE</name>
<protein>
    <submittedName>
        <fullName evidence="2">FAS-associated factor 1</fullName>
    </submittedName>
</protein>
<sequence>MAGVRDEILANFQACTGIDDVGDAIKYLEESNWDLLVAVNQAMLRSTQQLPSEISPDIEMIEEIERMPQSHSFSSQTNCDSKNNSIMEVTENSKPGTSKSKNL</sequence>
<reference evidence="2" key="1">
    <citation type="submission" date="2011-11" db="EMBL/GenBank/DDBJ databases">
        <title>Decoding the brain transcriptome of the Eastern honeybee (Apis cerana) based on pyrosequencing.</title>
        <authorList>
            <person name="Sun L."/>
            <person name="Zheng H."/>
            <person name="Wang Y."/>
            <person name="Xie X."/>
            <person name="Zhu Y."/>
            <person name="Gu W."/>
            <person name="Wang S."/>
        </authorList>
    </citation>
    <scope>NUCLEOTIDE SEQUENCE</scope>
    <source>
        <tissue evidence="2">Brain</tissue>
    </source>
</reference>
<dbReference type="Pfam" id="PF14555">
    <property type="entry name" value="UBA_4"/>
    <property type="match status" value="1"/>
</dbReference>
<dbReference type="Gene3D" id="1.10.8.10">
    <property type="entry name" value="DNA helicase RuvA subunit, C-terminal domain"/>
    <property type="match status" value="1"/>
</dbReference>
<accession>V9IH19</accession>
<feature type="region of interest" description="Disordered" evidence="1">
    <location>
        <begin position="68"/>
        <end position="103"/>
    </location>
</feature>
<proteinExistence type="evidence at transcript level"/>
<evidence type="ECO:0000256" key="1">
    <source>
        <dbReference type="SAM" id="MobiDB-lite"/>
    </source>
</evidence>